<keyword evidence="2 3" id="KW-0802">TPR repeat</keyword>
<evidence type="ECO:0000256" key="1">
    <source>
        <dbReference type="ARBA" id="ARBA00022737"/>
    </source>
</evidence>
<dbReference type="Proteomes" id="UP000009022">
    <property type="component" value="Unassembled WGS sequence"/>
</dbReference>
<dbReference type="Pfam" id="PF13181">
    <property type="entry name" value="TPR_8"/>
    <property type="match status" value="3"/>
</dbReference>
<evidence type="ECO:0000256" key="2">
    <source>
        <dbReference type="ARBA" id="ARBA00022803"/>
    </source>
</evidence>
<evidence type="ECO:0000313" key="5">
    <source>
        <dbReference type="Proteomes" id="UP000009022"/>
    </source>
</evidence>
<dbReference type="InterPro" id="IPR019734">
    <property type="entry name" value="TPR_rpt"/>
</dbReference>
<dbReference type="OMA" id="CQWELDP"/>
<evidence type="ECO:0000313" key="4">
    <source>
        <dbReference type="EMBL" id="EDV26404.1"/>
    </source>
</evidence>
<dbReference type="EMBL" id="DS985243">
    <property type="protein sequence ID" value="EDV26404.1"/>
    <property type="molecule type" value="Genomic_DNA"/>
</dbReference>
<name>B3RRS9_TRIAD</name>
<dbReference type="eggNOG" id="KOG1127">
    <property type="taxonomic scope" value="Eukaryota"/>
</dbReference>
<dbReference type="FunCoup" id="B3RRS9">
    <property type="interactions" value="1870"/>
</dbReference>
<dbReference type="InterPro" id="IPR011990">
    <property type="entry name" value="TPR-like_helical_dom_sf"/>
</dbReference>
<dbReference type="InterPro" id="IPR039226">
    <property type="entry name" value="Ski3/TTC37"/>
</dbReference>
<dbReference type="STRING" id="10228.B3RRS9"/>
<dbReference type="GeneID" id="6752132"/>
<proteinExistence type="predicted"/>
<dbReference type="SMART" id="SM00028">
    <property type="entry name" value="TPR"/>
    <property type="match status" value="12"/>
</dbReference>
<keyword evidence="5" id="KW-1185">Reference proteome</keyword>
<dbReference type="RefSeq" id="XP_002110400.1">
    <property type="nucleotide sequence ID" value="XM_002110364.1"/>
</dbReference>
<dbReference type="PROSITE" id="PS50005">
    <property type="entry name" value="TPR"/>
    <property type="match status" value="4"/>
</dbReference>
<keyword evidence="1" id="KW-0677">Repeat</keyword>
<dbReference type="InParanoid" id="B3RRS9"/>
<feature type="repeat" description="TPR" evidence="3">
    <location>
        <begin position="969"/>
        <end position="1002"/>
    </location>
</feature>
<dbReference type="GO" id="GO:0055087">
    <property type="term" value="C:Ski complex"/>
    <property type="evidence" value="ECO:0000318"/>
    <property type="project" value="GO_Central"/>
</dbReference>
<evidence type="ECO:0000256" key="3">
    <source>
        <dbReference type="PROSITE-ProRule" id="PRU00339"/>
    </source>
</evidence>
<feature type="repeat" description="TPR" evidence="3">
    <location>
        <begin position="39"/>
        <end position="72"/>
    </location>
</feature>
<dbReference type="Gene3D" id="1.25.40.10">
    <property type="entry name" value="Tetratricopeptide repeat domain"/>
    <property type="match status" value="5"/>
</dbReference>
<dbReference type="SUPFAM" id="SSF48452">
    <property type="entry name" value="TPR-like"/>
    <property type="match status" value="3"/>
</dbReference>
<organism evidence="4 5">
    <name type="scientific">Trichoplax adhaerens</name>
    <name type="common">Trichoplax reptans</name>
    <dbReference type="NCBI Taxonomy" id="10228"/>
    <lineage>
        <taxon>Eukaryota</taxon>
        <taxon>Metazoa</taxon>
        <taxon>Placozoa</taxon>
        <taxon>Uniplacotomia</taxon>
        <taxon>Trichoplacea</taxon>
        <taxon>Trichoplacidae</taxon>
        <taxon>Trichoplax</taxon>
    </lineage>
</organism>
<accession>B3RRS9</accession>
<feature type="repeat" description="TPR" evidence="3">
    <location>
        <begin position="866"/>
        <end position="899"/>
    </location>
</feature>
<dbReference type="KEGG" id="tad:TRIADDRAFT_54351"/>
<feature type="repeat" description="TPR" evidence="3">
    <location>
        <begin position="605"/>
        <end position="638"/>
    </location>
</feature>
<dbReference type="PhylomeDB" id="B3RRS9"/>
<dbReference type="CTD" id="6752132"/>
<reference evidence="4 5" key="1">
    <citation type="journal article" date="2008" name="Nature">
        <title>The Trichoplax genome and the nature of placozoans.</title>
        <authorList>
            <person name="Srivastava M."/>
            <person name="Begovic E."/>
            <person name="Chapman J."/>
            <person name="Putnam N.H."/>
            <person name="Hellsten U."/>
            <person name="Kawashima T."/>
            <person name="Kuo A."/>
            <person name="Mitros T."/>
            <person name="Salamov A."/>
            <person name="Carpenter M.L."/>
            <person name="Signorovitch A.Y."/>
            <person name="Moreno M.A."/>
            <person name="Kamm K."/>
            <person name="Grimwood J."/>
            <person name="Schmutz J."/>
            <person name="Shapiro H."/>
            <person name="Grigoriev I.V."/>
            <person name="Buss L.W."/>
            <person name="Schierwater B."/>
            <person name="Dellaporta S.L."/>
            <person name="Rokhsar D.S."/>
        </authorList>
    </citation>
    <scope>NUCLEOTIDE SEQUENCE [LARGE SCALE GENOMIC DNA]</scope>
    <source>
        <strain evidence="4 5">Grell-BS-1999</strain>
    </source>
</reference>
<dbReference type="PANTHER" id="PTHR15704">
    <property type="entry name" value="SUPERKILLER 3 PROTEIN-RELATED"/>
    <property type="match status" value="1"/>
</dbReference>
<protein>
    <recommendedName>
        <fullName evidence="6">Tetratricopeptide repeat protein 37</fullName>
    </recommendedName>
</protein>
<gene>
    <name evidence="4" type="ORF">TRIADDRAFT_54351</name>
</gene>
<dbReference type="OrthoDB" id="421075at2759"/>
<evidence type="ECO:0008006" key="6">
    <source>
        <dbReference type="Google" id="ProtNLM"/>
    </source>
</evidence>
<sequence>MSKEIKGYLKAAREAIRLSEYKDVLKNCKAVLKLDKSNYNALVFIGKAATEMQQFDQAEAAYRRATQSSPDLMLAWQGLVELFEKNDEHTKKIELVEIYDKLLQLIKDGQGDNNKIQDIGIKLAKLCENVGQIDKAVATWVIIAESSDSQDCKTDSLKAVISLVENKKPATDANRKQLLKYYEEYLNQELDDKNRMIMYQKYINLLCHELKMSTVEEELLTTIESECLKFSAKFTNSPFPLEILAQLYLRDTNEFEINTKSRLFMGLAHIHPTSKFAYCGLAKILMSMRKYMKAKHLLRRDLEIKASFEGWYLLAKAYFRLHQYSDMQSALRNASDCIEKHLSACCVKDSLKVQLQILNAQALWGIGNKSSLLSAADILASLYDRLSHDIVYLIEYSKIKMDLGEIDTATKLCSQASEIDDTHTGVIVNQAWIHFLIKEFDEAERKILIAIQGTDDIERLGELYYKYGRILWDSKEENRIDKSKCLAMFLKAAKIDPFHSNTFHYLGLYYKSIAKDIHRARKCFEKAYDLDKNHDEAAMMLADTCTITGDNEAAVKIYKSVTEWRPILSCKWAWLRLGLYQMDHMDIIEACISFQNAIRADPVDPWSWECLGDAYKERGSYTAAIKAYARCVQLAGEEDTKVIYPLFQVASIKHLLGLLDEAIADYKKILEFHADYVPVLIGIAKSLFAKAMDCTGYNLLDRMMVYVQQSLTYLGKTASLNTNLLSLWKVAGDCCTIVFVANKESIRLSIPPSIIPPDLQSRPYLDKSQILKAGARYYAAALRLDPNSASLWYDLGVNYLRQAECSDNIDRRALLNALESLKNSIRLNSKDPESWSALGVTACKLNNPALAQHAFIKSLLLSTQNSLSWTNLGILYLQYGNIELAHEAFKRSQSADPYYIEAWIGQILREILLILNYTQIEGCLGYASWVCQTIVTPDKKLPNYSQYRNPIKQATDGLVLYTDRIRNNPCAYNLLGILYEQQSLYSSAIESYSRSLKLLKDNTTEKVMVLRNYCRVLRSAGKFKESIDIYNTLSAKDLTFDDKTGLSLNLFFSGRFKESYAVLEEAIKMNITSEEASHGKVLKAIIAYAAGDAKHAKVLLLQVSQMQPANRHGLLALAYLAILLGDGTLLTAVLAELMKISFKNEQFISRYSLLFSAFYKLQNDNVKARNFICKMIHEKPEYAVLWRQLGNHIIASSPEKSSLACKCARTSRILNIISSPSSLALEATGLLTCKIGSNDKTRFTSNVHKLPIRVASKVVFLKPDNPYNWAVLGTAIAAHNRYSVASNTMKKEYLNNLNLKVWAFTNRAAELKKQVVPKELKYHVPKLHSACIASLHRLQVWLTLAKIRSLVFSSKVEEAKEFYLKAKNDFPEQASEIEFLLNKSLIMTTKKNSAVDLSPLKLLNVDMKPHFWKEMAELYTHLGMMKAAEYCYRRYLKMADKKTTQIEALFCLAHLALRAINYQDQESHRWLALGQEAISEIMKQYSNNSLSQLFASLFSHHDKNLKNAYRFSKQLLAQENCMSIDISRDSNLSHCSLVSDIPKILASIAILRCSYDIAHIVNHNSCKIQHFEDSVLFNTFFGWF</sequence>
<dbReference type="HOGENOM" id="CLU_003788_1_0_1"/>
<dbReference type="GO" id="GO:0000956">
    <property type="term" value="P:nuclear-transcribed mRNA catabolic process"/>
    <property type="evidence" value="ECO:0000318"/>
    <property type="project" value="GO_Central"/>
</dbReference>
<dbReference type="PANTHER" id="PTHR15704:SF7">
    <property type="entry name" value="SUPERKILLER COMPLEX PROTEIN 3"/>
    <property type="match status" value="1"/>
</dbReference>